<proteinExistence type="predicted"/>
<keyword evidence="2" id="KW-1185">Reference proteome</keyword>
<sequence length="188" mass="21409">MLQWAASIVAITIPLEIPAGWDSNNTTITISFADRTALARDALEQAYGQMLNSKAGMTESAIHSEMAEFDLLTRQTLFKDRLISKLNRTQDNGDTFLSKKSYGYVALRAYVAYEEDFFLEKAQEAWDWNSQRYGIDNQGRPLPFDHLHHSHHIGGKWTTLARDTPHFGGVFLSGVVYFIRRVVQNLPR</sequence>
<comment type="caution">
    <text evidence="1">The sequence shown here is derived from an EMBL/GenBank/DDBJ whole genome shotgun (WGS) entry which is preliminary data.</text>
</comment>
<dbReference type="EMBL" id="JAYKXP010000103">
    <property type="protein sequence ID" value="KAK7026524.1"/>
    <property type="molecule type" value="Genomic_DNA"/>
</dbReference>
<protein>
    <submittedName>
        <fullName evidence="1">Uncharacterized protein</fullName>
    </submittedName>
</protein>
<evidence type="ECO:0000313" key="2">
    <source>
        <dbReference type="Proteomes" id="UP001383192"/>
    </source>
</evidence>
<dbReference type="Proteomes" id="UP001383192">
    <property type="component" value="Unassembled WGS sequence"/>
</dbReference>
<name>A0AAW0BJ33_9AGAR</name>
<dbReference type="AlphaFoldDB" id="A0AAW0BJ33"/>
<reference evidence="1 2" key="1">
    <citation type="submission" date="2024-01" db="EMBL/GenBank/DDBJ databases">
        <title>A draft genome for a cacao thread blight-causing isolate of Paramarasmius palmivorus.</title>
        <authorList>
            <person name="Baruah I.K."/>
            <person name="Bukari Y."/>
            <person name="Amoako-Attah I."/>
            <person name="Meinhardt L.W."/>
            <person name="Bailey B.A."/>
            <person name="Cohen S.P."/>
        </authorList>
    </citation>
    <scope>NUCLEOTIDE SEQUENCE [LARGE SCALE GENOMIC DNA]</scope>
    <source>
        <strain evidence="1 2">GH-12</strain>
    </source>
</reference>
<accession>A0AAW0BJ33</accession>
<evidence type="ECO:0000313" key="1">
    <source>
        <dbReference type="EMBL" id="KAK7026524.1"/>
    </source>
</evidence>
<organism evidence="1 2">
    <name type="scientific">Paramarasmius palmivorus</name>
    <dbReference type="NCBI Taxonomy" id="297713"/>
    <lineage>
        <taxon>Eukaryota</taxon>
        <taxon>Fungi</taxon>
        <taxon>Dikarya</taxon>
        <taxon>Basidiomycota</taxon>
        <taxon>Agaricomycotina</taxon>
        <taxon>Agaricomycetes</taxon>
        <taxon>Agaricomycetidae</taxon>
        <taxon>Agaricales</taxon>
        <taxon>Marasmiineae</taxon>
        <taxon>Marasmiaceae</taxon>
        <taxon>Paramarasmius</taxon>
    </lineage>
</organism>
<gene>
    <name evidence="1" type="ORF">VNI00_015604</name>
</gene>